<proteinExistence type="predicted"/>
<sequence length="527" mass="60915">DYVPELALKEYTMTQLRHLQCCDSITIDPHKSGYCPYPAGGLCYKDNRMRYLITRTSPIVFRNDESIGVYGIEGSNPGAAPVGVYLSHKVIELNRDGHGILLGEATFSYKTSFIIVPFNILLAELEPDTSSEKVEKQKQFIRNHIVNRPNKDLVKDEEAMNLIKKLGSDLMINAFSCNFCIDGNINEDVVEANYLNQCIFERLSITKPDNEMMDKKLILTSTVFKQEDYGEYLTNFKKCLAGNFFSQLAKDFKQILEQEVKARNIYMNNIVAPDYHGFIIQGIEKIHLVHLPMFNMENHRYQLILQAEILEEIMCEYIRERKKNPMQIFILGNQNKTTLNDIISGKEFLAVIDKGLPPPSGQHWKTDVKVKNIKVIKKCGLQTRYLDDNYPKDHMPFYLYSTENELHIDHLLVKSPNIQLSADWVKFKIQTGFPVKIQWENGVLAYFTDIREVTIQPFPAVNSVDNPEPDFFFQPDRKYKVELYEDKLNLTDISGISPFVQEHFLIFRMTSKDLEIIGPLWEFCVIA</sequence>
<evidence type="ECO:0000313" key="1">
    <source>
        <dbReference type="EMBL" id="CAG8798664.1"/>
    </source>
</evidence>
<organism evidence="1 2">
    <name type="scientific">Dentiscutata erythropus</name>
    <dbReference type="NCBI Taxonomy" id="1348616"/>
    <lineage>
        <taxon>Eukaryota</taxon>
        <taxon>Fungi</taxon>
        <taxon>Fungi incertae sedis</taxon>
        <taxon>Mucoromycota</taxon>
        <taxon>Glomeromycotina</taxon>
        <taxon>Glomeromycetes</taxon>
        <taxon>Diversisporales</taxon>
        <taxon>Gigasporaceae</taxon>
        <taxon>Dentiscutata</taxon>
    </lineage>
</organism>
<dbReference type="InterPro" id="IPR015424">
    <property type="entry name" value="PyrdxlP-dep_Trfase"/>
</dbReference>
<dbReference type="OrthoDB" id="2161780at2759"/>
<feature type="non-terminal residue" evidence="1">
    <location>
        <position position="527"/>
    </location>
</feature>
<keyword evidence="2" id="KW-1185">Reference proteome</keyword>
<dbReference type="Gene3D" id="3.40.640.10">
    <property type="entry name" value="Type I PLP-dependent aspartate aminotransferase-like (Major domain)"/>
    <property type="match status" value="1"/>
</dbReference>
<evidence type="ECO:0000313" key="2">
    <source>
        <dbReference type="Proteomes" id="UP000789405"/>
    </source>
</evidence>
<name>A0A9N9JUZ4_9GLOM</name>
<dbReference type="AlphaFoldDB" id="A0A9N9JUZ4"/>
<protein>
    <submittedName>
        <fullName evidence="1">13954_t:CDS:1</fullName>
    </submittedName>
</protein>
<reference evidence="1" key="1">
    <citation type="submission" date="2021-06" db="EMBL/GenBank/DDBJ databases">
        <authorList>
            <person name="Kallberg Y."/>
            <person name="Tangrot J."/>
            <person name="Rosling A."/>
        </authorList>
    </citation>
    <scope>NUCLEOTIDE SEQUENCE</scope>
    <source>
        <strain evidence="1">MA453B</strain>
    </source>
</reference>
<gene>
    <name evidence="1" type="ORF">DERYTH_LOCUS22919</name>
</gene>
<dbReference type="Proteomes" id="UP000789405">
    <property type="component" value="Unassembled WGS sequence"/>
</dbReference>
<dbReference type="SUPFAM" id="SSF53383">
    <property type="entry name" value="PLP-dependent transferases"/>
    <property type="match status" value="1"/>
</dbReference>
<accession>A0A9N9JUZ4</accession>
<comment type="caution">
    <text evidence="1">The sequence shown here is derived from an EMBL/GenBank/DDBJ whole genome shotgun (WGS) entry which is preliminary data.</text>
</comment>
<dbReference type="EMBL" id="CAJVPY010033196">
    <property type="protein sequence ID" value="CAG8798664.1"/>
    <property type="molecule type" value="Genomic_DNA"/>
</dbReference>
<feature type="non-terminal residue" evidence="1">
    <location>
        <position position="1"/>
    </location>
</feature>
<dbReference type="InterPro" id="IPR015421">
    <property type="entry name" value="PyrdxlP-dep_Trfase_major"/>
</dbReference>